<dbReference type="AlphaFoldDB" id="A0A433TVY7"/>
<feature type="domain" description="G-protein coupled receptors family 1 profile" evidence="6">
    <location>
        <begin position="48"/>
        <end position="305"/>
    </location>
</feature>
<evidence type="ECO:0000259" key="6">
    <source>
        <dbReference type="PROSITE" id="PS50262"/>
    </source>
</evidence>
<feature type="transmembrane region" description="Helical" evidence="5">
    <location>
        <begin position="155"/>
        <end position="173"/>
    </location>
</feature>
<keyword evidence="4 5" id="KW-0472">Membrane</keyword>
<feature type="transmembrane region" description="Helical" evidence="5">
    <location>
        <begin position="70"/>
        <end position="96"/>
    </location>
</feature>
<gene>
    <name evidence="7" type="ORF">EGW08_006503</name>
</gene>
<dbReference type="Gene3D" id="1.20.1070.10">
    <property type="entry name" value="Rhodopsin 7-helix transmembrane proteins"/>
    <property type="match status" value="1"/>
</dbReference>
<evidence type="ECO:0000256" key="3">
    <source>
        <dbReference type="ARBA" id="ARBA00022989"/>
    </source>
</evidence>
<feature type="transmembrane region" description="Helical" evidence="5">
    <location>
        <begin position="193"/>
        <end position="215"/>
    </location>
</feature>
<dbReference type="GO" id="GO:0004930">
    <property type="term" value="F:G protein-coupled receptor activity"/>
    <property type="evidence" value="ECO:0007669"/>
    <property type="project" value="InterPro"/>
</dbReference>
<dbReference type="Proteomes" id="UP000271974">
    <property type="component" value="Unassembled WGS sequence"/>
</dbReference>
<dbReference type="PANTHER" id="PTHR46641:SF2">
    <property type="entry name" value="FMRFAMIDE RECEPTOR"/>
    <property type="match status" value="1"/>
</dbReference>
<proteinExistence type="predicted"/>
<dbReference type="SUPFAM" id="SSF81321">
    <property type="entry name" value="Family A G protein-coupled receptor-like"/>
    <property type="match status" value="1"/>
</dbReference>
<feature type="transmembrane region" description="Helical" evidence="5">
    <location>
        <begin position="31"/>
        <end position="58"/>
    </location>
</feature>
<keyword evidence="8" id="KW-1185">Reference proteome</keyword>
<keyword evidence="3 5" id="KW-1133">Transmembrane helix</keyword>
<comment type="caution">
    <text evidence="7">The sequence shown here is derived from an EMBL/GenBank/DDBJ whole genome shotgun (WGS) entry which is preliminary data.</text>
</comment>
<dbReference type="InterPro" id="IPR017452">
    <property type="entry name" value="GPCR_Rhodpsn_7TM"/>
</dbReference>
<dbReference type="SMART" id="SM01381">
    <property type="entry name" value="7TM_GPCR_Srsx"/>
    <property type="match status" value="1"/>
</dbReference>
<keyword evidence="2 5" id="KW-0812">Transmembrane</keyword>
<protein>
    <recommendedName>
        <fullName evidence="6">G-protein coupled receptors family 1 profile domain-containing protein</fullName>
    </recommendedName>
</protein>
<dbReference type="InterPro" id="IPR052954">
    <property type="entry name" value="GPCR-Ligand_Int"/>
</dbReference>
<dbReference type="GO" id="GO:0016020">
    <property type="term" value="C:membrane"/>
    <property type="evidence" value="ECO:0007669"/>
    <property type="project" value="UniProtKB-SubCell"/>
</dbReference>
<feature type="transmembrane region" description="Helical" evidence="5">
    <location>
        <begin position="278"/>
        <end position="304"/>
    </location>
</feature>
<comment type="subcellular location">
    <subcellularLocation>
        <location evidence="1">Membrane</location>
    </subcellularLocation>
</comment>
<accession>A0A433TVY7</accession>
<reference evidence="7 8" key="1">
    <citation type="submission" date="2019-01" db="EMBL/GenBank/DDBJ databases">
        <title>A draft genome assembly of the solar-powered sea slug Elysia chlorotica.</title>
        <authorList>
            <person name="Cai H."/>
            <person name="Li Q."/>
            <person name="Fang X."/>
            <person name="Li J."/>
            <person name="Curtis N.E."/>
            <person name="Altenburger A."/>
            <person name="Shibata T."/>
            <person name="Feng M."/>
            <person name="Maeda T."/>
            <person name="Schwartz J.A."/>
            <person name="Shigenobu S."/>
            <person name="Lundholm N."/>
            <person name="Nishiyama T."/>
            <person name="Yang H."/>
            <person name="Hasebe M."/>
            <person name="Li S."/>
            <person name="Pierce S.K."/>
            <person name="Wang J."/>
        </authorList>
    </citation>
    <scope>NUCLEOTIDE SEQUENCE [LARGE SCALE GENOMIC DNA]</scope>
    <source>
        <strain evidence="7">EC2010</strain>
        <tissue evidence="7">Whole organism of an adult</tissue>
    </source>
</reference>
<dbReference type="Pfam" id="PF00001">
    <property type="entry name" value="7tm_1"/>
    <property type="match status" value="1"/>
</dbReference>
<evidence type="ECO:0000256" key="2">
    <source>
        <dbReference type="ARBA" id="ARBA00022692"/>
    </source>
</evidence>
<dbReference type="EMBL" id="RQTK01000161">
    <property type="protein sequence ID" value="RUS85709.1"/>
    <property type="molecule type" value="Genomic_DNA"/>
</dbReference>
<dbReference type="PANTHER" id="PTHR46641">
    <property type="entry name" value="FMRFAMIDE RECEPTOR-RELATED"/>
    <property type="match status" value="1"/>
</dbReference>
<feature type="transmembrane region" description="Helical" evidence="5">
    <location>
        <begin position="245"/>
        <end position="272"/>
    </location>
</feature>
<dbReference type="InterPro" id="IPR000276">
    <property type="entry name" value="GPCR_Rhodpsn"/>
</dbReference>
<name>A0A433TVY7_ELYCH</name>
<evidence type="ECO:0000313" key="8">
    <source>
        <dbReference type="Proteomes" id="UP000271974"/>
    </source>
</evidence>
<feature type="transmembrane region" description="Helical" evidence="5">
    <location>
        <begin position="116"/>
        <end position="143"/>
    </location>
</feature>
<dbReference type="OrthoDB" id="6091802at2759"/>
<organism evidence="7 8">
    <name type="scientific">Elysia chlorotica</name>
    <name type="common">Eastern emerald elysia</name>
    <name type="synonym">Sea slug</name>
    <dbReference type="NCBI Taxonomy" id="188477"/>
    <lineage>
        <taxon>Eukaryota</taxon>
        <taxon>Metazoa</taxon>
        <taxon>Spiralia</taxon>
        <taxon>Lophotrochozoa</taxon>
        <taxon>Mollusca</taxon>
        <taxon>Gastropoda</taxon>
        <taxon>Heterobranchia</taxon>
        <taxon>Euthyneura</taxon>
        <taxon>Panpulmonata</taxon>
        <taxon>Sacoglossa</taxon>
        <taxon>Placobranchoidea</taxon>
        <taxon>Plakobranchidae</taxon>
        <taxon>Elysia</taxon>
    </lineage>
</organism>
<evidence type="ECO:0000256" key="4">
    <source>
        <dbReference type="ARBA" id="ARBA00023136"/>
    </source>
</evidence>
<evidence type="ECO:0000256" key="1">
    <source>
        <dbReference type="ARBA" id="ARBA00004370"/>
    </source>
</evidence>
<dbReference type="PROSITE" id="PS50262">
    <property type="entry name" value="G_PROTEIN_RECEP_F1_2"/>
    <property type="match status" value="1"/>
</dbReference>
<sequence>MDNLTRDAFTRGVANHTEPWAPLLSDAALDLFSFVMFMIISCPSCCLGIVTNIANIVVYTKMGFSESSNVNFLALSVFDFLASVTILAMRTLYIPYFKGLANAALARYISHCLSHAIYVVIGGSAMMTALIAVERCICVVFPIKVKTWLTRRRSLYLMLTVVAYHLAFLVLIYSDPGPPYDAHPKKIAFYYVALYSIPSTTCFFVVVVSTIFLVVHLRRNQRWRKQTSSRSVKTSDKEERLVKTIIAISIIFIICSFGNVSIFIASILYPPFQYSNPYFANLVLAFFGVSLNFQTVSACLNFFFYYRMSSRFKRVFHTRFAPCRTGKSDASISGTKD</sequence>
<evidence type="ECO:0000256" key="5">
    <source>
        <dbReference type="SAM" id="Phobius"/>
    </source>
</evidence>
<evidence type="ECO:0000313" key="7">
    <source>
        <dbReference type="EMBL" id="RUS85709.1"/>
    </source>
</evidence>